<dbReference type="SUPFAM" id="SSF51679">
    <property type="entry name" value="Bacterial luciferase-like"/>
    <property type="match status" value="1"/>
</dbReference>
<dbReference type="GO" id="GO:0016705">
    <property type="term" value="F:oxidoreductase activity, acting on paired donors, with incorporation or reduction of molecular oxygen"/>
    <property type="evidence" value="ECO:0007669"/>
    <property type="project" value="InterPro"/>
</dbReference>
<sequence>MPEALVSIGVAAALGPDAIAAVAPAVESAGFHALWVNDTPGADSLAALAAAAAVTDRLTLATGVVPMDRRPPESIADAVRALPQDRLVLGVGSGGARSGALALMRDAVGRLREVTSARLLIGALGPRMRRLGAAEADGVLLSWLTPEAATAQAGEARGVGVDAHVALYVRAALDSEAVQRLEEEAGRYGAIPQYKANFERLGITAGATVLRPDDFGGGIRGYQSAVDEVVLRAVVPEDDVDAYTRFIETAASRV</sequence>
<dbReference type="GO" id="GO:0004497">
    <property type="term" value="F:monooxygenase activity"/>
    <property type="evidence" value="ECO:0007669"/>
    <property type="project" value="UniProtKB-KW"/>
</dbReference>
<feature type="domain" description="Luciferase-like" evidence="1">
    <location>
        <begin position="15"/>
        <end position="98"/>
    </location>
</feature>
<dbReference type="Pfam" id="PF00296">
    <property type="entry name" value="Bac_luciferase"/>
    <property type="match status" value="1"/>
</dbReference>
<keyword evidence="3" id="KW-1185">Reference proteome</keyword>
<evidence type="ECO:0000259" key="1">
    <source>
        <dbReference type="Pfam" id="PF00296"/>
    </source>
</evidence>
<accession>A0A7Y9GNG0</accession>
<keyword evidence="2" id="KW-0503">Monooxygenase</keyword>
<dbReference type="RefSeq" id="WP_179489238.1">
    <property type="nucleotide sequence ID" value="NZ_JACCBV010000001.1"/>
</dbReference>
<keyword evidence="2" id="KW-0560">Oxidoreductase</keyword>
<dbReference type="InterPro" id="IPR050564">
    <property type="entry name" value="F420-G6PD/mer"/>
</dbReference>
<evidence type="ECO:0000313" key="3">
    <source>
        <dbReference type="Proteomes" id="UP000576969"/>
    </source>
</evidence>
<dbReference type="Gene3D" id="3.20.20.30">
    <property type="entry name" value="Luciferase-like domain"/>
    <property type="match status" value="2"/>
</dbReference>
<reference evidence="2 3" key="1">
    <citation type="submission" date="2020-07" db="EMBL/GenBank/DDBJ databases">
        <title>Sequencing the genomes of 1000 actinobacteria strains.</title>
        <authorList>
            <person name="Klenk H.-P."/>
        </authorList>
    </citation>
    <scope>NUCLEOTIDE SEQUENCE [LARGE SCALE GENOMIC DNA]</scope>
    <source>
        <strain evidence="2 3">DSM 24662</strain>
    </source>
</reference>
<organism evidence="2 3">
    <name type="scientific">Microbacterium immunditiarum</name>
    <dbReference type="NCBI Taxonomy" id="337480"/>
    <lineage>
        <taxon>Bacteria</taxon>
        <taxon>Bacillati</taxon>
        <taxon>Actinomycetota</taxon>
        <taxon>Actinomycetes</taxon>
        <taxon>Micrococcales</taxon>
        <taxon>Microbacteriaceae</taxon>
        <taxon>Microbacterium</taxon>
    </lineage>
</organism>
<name>A0A7Y9GNG0_9MICO</name>
<proteinExistence type="predicted"/>
<evidence type="ECO:0000313" key="2">
    <source>
        <dbReference type="EMBL" id="NYE19723.1"/>
    </source>
</evidence>
<dbReference type="InterPro" id="IPR036661">
    <property type="entry name" value="Luciferase-like_sf"/>
</dbReference>
<dbReference type="Proteomes" id="UP000576969">
    <property type="component" value="Unassembled WGS sequence"/>
</dbReference>
<gene>
    <name evidence="2" type="ORF">BJ991_001751</name>
</gene>
<dbReference type="PANTHER" id="PTHR43244:SF2">
    <property type="entry name" value="CONSERVED HYPOTHETICAL ALANINE AND PROLINE-RICH PROTEIN"/>
    <property type="match status" value="1"/>
</dbReference>
<protein>
    <submittedName>
        <fullName evidence="2">Alkanesulfonate monooxygenase SsuD/methylene tetrahydromethanopterin reductase-like flavin-dependent oxidoreductase (Luciferase family)</fullName>
    </submittedName>
</protein>
<dbReference type="InterPro" id="IPR011251">
    <property type="entry name" value="Luciferase-like_dom"/>
</dbReference>
<comment type="caution">
    <text evidence="2">The sequence shown here is derived from an EMBL/GenBank/DDBJ whole genome shotgun (WGS) entry which is preliminary data.</text>
</comment>
<dbReference type="EMBL" id="JACCBV010000001">
    <property type="protein sequence ID" value="NYE19723.1"/>
    <property type="molecule type" value="Genomic_DNA"/>
</dbReference>
<dbReference type="AlphaFoldDB" id="A0A7Y9GNG0"/>
<dbReference type="PANTHER" id="PTHR43244">
    <property type="match status" value="1"/>
</dbReference>